<dbReference type="PROSITE" id="PS51786">
    <property type="entry name" value="LON_PROTEOLYTIC"/>
    <property type="match status" value="1"/>
</dbReference>
<dbReference type="GO" id="GO:0016887">
    <property type="term" value="F:ATP hydrolysis activity"/>
    <property type="evidence" value="ECO:0007669"/>
    <property type="project" value="InterPro"/>
</dbReference>
<evidence type="ECO:0000256" key="1">
    <source>
        <dbReference type="ARBA" id="ARBA00022670"/>
    </source>
</evidence>
<feature type="active site" evidence="9">
    <location>
        <position position="534"/>
    </location>
</feature>
<dbReference type="GO" id="GO:0030163">
    <property type="term" value="P:protein catabolic process"/>
    <property type="evidence" value="ECO:0007669"/>
    <property type="project" value="InterPro"/>
</dbReference>
<feature type="active site" evidence="9">
    <location>
        <position position="491"/>
    </location>
</feature>
<comment type="similarity">
    <text evidence="9">Belongs to the peptidase S16 family.</text>
</comment>
<dbReference type="PROSITE" id="PS50005">
    <property type="entry name" value="TPR"/>
    <property type="match status" value="1"/>
</dbReference>
<keyword evidence="6 9" id="KW-0720">Serine protease</keyword>
<evidence type="ECO:0000256" key="3">
    <source>
        <dbReference type="ARBA" id="ARBA00022741"/>
    </source>
</evidence>
<feature type="domain" description="Lon proteolytic" evidence="10">
    <location>
        <begin position="404"/>
        <end position="585"/>
    </location>
</feature>
<keyword evidence="4 9" id="KW-0378">Hydrolase</keyword>
<dbReference type="PRINTS" id="PR00830">
    <property type="entry name" value="ENDOLAPTASE"/>
</dbReference>
<dbReference type="AlphaFoldDB" id="A0AAT9G6S5"/>
<dbReference type="Gene3D" id="1.25.40.10">
    <property type="entry name" value="Tetratricopeptide repeat domain"/>
    <property type="match status" value="1"/>
</dbReference>
<evidence type="ECO:0000256" key="5">
    <source>
        <dbReference type="ARBA" id="ARBA00022803"/>
    </source>
</evidence>
<evidence type="ECO:0000256" key="6">
    <source>
        <dbReference type="ARBA" id="ARBA00022825"/>
    </source>
</evidence>
<dbReference type="PROSITE" id="PS50293">
    <property type="entry name" value="TPR_REGION"/>
    <property type="match status" value="1"/>
</dbReference>
<keyword evidence="2" id="KW-0677">Repeat</keyword>
<evidence type="ECO:0000259" key="10">
    <source>
        <dbReference type="PROSITE" id="PS51786"/>
    </source>
</evidence>
<proteinExistence type="inferred from homology"/>
<gene>
    <name evidence="11" type="ORF">DMENIID0002_01730</name>
</gene>
<evidence type="ECO:0000256" key="9">
    <source>
        <dbReference type="PROSITE-ProRule" id="PRU01122"/>
    </source>
</evidence>
<dbReference type="GO" id="GO:0004176">
    <property type="term" value="F:ATP-dependent peptidase activity"/>
    <property type="evidence" value="ECO:0007669"/>
    <property type="project" value="UniProtKB-UniRule"/>
</dbReference>
<dbReference type="InterPro" id="IPR020568">
    <property type="entry name" value="Ribosomal_Su5_D2-typ_SF"/>
</dbReference>
<name>A0AAT9G6S5_9RICK</name>
<dbReference type="GO" id="GO:0006508">
    <property type="term" value="P:proteolysis"/>
    <property type="evidence" value="ECO:0007669"/>
    <property type="project" value="UniProtKB-KW"/>
</dbReference>
<keyword evidence="5 8" id="KW-0802">TPR repeat</keyword>
<dbReference type="InterPro" id="IPR003593">
    <property type="entry name" value="AAA+_ATPase"/>
</dbReference>
<evidence type="ECO:0000256" key="2">
    <source>
        <dbReference type="ARBA" id="ARBA00022737"/>
    </source>
</evidence>
<dbReference type="InterPro" id="IPR013105">
    <property type="entry name" value="TPR_2"/>
</dbReference>
<sequence>MQPFIYEQYTYAEAIVWKGIVYFEMGKYQEAIKEYDHAIQLGDNNPEVKLSKELALEELRKIAEEDNLGYLIENTPLPPSIKTQATVRLNSIKSLNNTDNEKNDHKKYLQNLLKLPWGKYDNTNIDLTKAREVLEQEHYGLEEVKSRILEALVFMTRSTHAKPPIICLVGSPGVGKTSIANSVAVALERKAITLSLAGANDSNIIRGCMNFYRGATPGKVLLLISEAGTCNPVMVLDEIDKMDSSRGNNLEGALLQLIDPSQNANFTDDYFNFPFDLSKVLFIITANSLDRISYPLLNRMEVIELSGYTDEEKLQITNNYLLPKILKEANLTDKKLEIDNTIIKYLIKHYTKESGVRDIERTLRIIIQKYLVDEIKGNKPTVNLALIEQYLGIAKYQAALLDQTAKVGTAIGLSYTANGGSTMTIEAEKFPGEGKIQATGKLGEILKESVEAALAYLKANSEELGINPQSFKQYDLHLHLPEGAVSKEGPSAGITIYVALASLLSGKKVRQDIAMTGELTLKGKILPIGGLKEKLSAAVRENINTVIIPEGNKRDIAKIPAEIRDVLTIIHISHASELLDIIFIDKKV</sequence>
<dbReference type="InterPro" id="IPR014721">
    <property type="entry name" value="Ribsml_uS5_D2-typ_fold_subgr"/>
</dbReference>
<feature type="repeat" description="TPR" evidence="8">
    <location>
        <begin position="12"/>
        <end position="45"/>
    </location>
</feature>
<evidence type="ECO:0000256" key="4">
    <source>
        <dbReference type="ARBA" id="ARBA00022801"/>
    </source>
</evidence>
<dbReference type="EMBL" id="AP029170">
    <property type="protein sequence ID" value="BFD45527.1"/>
    <property type="molecule type" value="Genomic_DNA"/>
</dbReference>
<dbReference type="InterPro" id="IPR019734">
    <property type="entry name" value="TPR_rpt"/>
</dbReference>
<dbReference type="InterPro" id="IPR054594">
    <property type="entry name" value="Lon_lid"/>
</dbReference>
<dbReference type="InterPro" id="IPR003959">
    <property type="entry name" value="ATPase_AAA_core"/>
</dbReference>
<dbReference type="SUPFAM" id="SSF54211">
    <property type="entry name" value="Ribosomal protein S5 domain 2-like"/>
    <property type="match status" value="1"/>
</dbReference>
<dbReference type="EC" id="3.4.21.53" evidence="9"/>
<dbReference type="SMART" id="SM00382">
    <property type="entry name" value="AAA"/>
    <property type="match status" value="1"/>
</dbReference>
<dbReference type="Gene3D" id="3.30.230.10">
    <property type="match status" value="1"/>
</dbReference>
<organism evidence="11">
    <name type="scientific">Candidatus Tisiphia endosymbiont of Sergentomyia squamirostris</name>
    <dbReference type="NCBI Taxonomy" id="3113639"/>
    <lineage>
        <taxon>Bacteria</taxon>
        <taxon>Pseudomonadati</taxon>
        <taxon>Pseudomonadota</taxon>
        <taxon>Alphaproteobacteria</taxon>
        <taxon>Rickettsiales</taxon>
        <taxon>Rickettsiaceae</taxon>
        <taxon>Rickettsieae</taxon>
        <taxon>Candidatus Tisiphia</taxon>
    </lineage>
</organism>
<comment type="catalytic activity">
    <reaction evidence="9">
        <text>Hydrolysis of proteins in presence of ATP.</text>
        <dbReference type="EC" id="3.4.21.53"/>
    </reaction>
</comment>
<dbReference type="GO" id="GO:0005524">
    <property type="term" value="F:ATP binding"/>
    <property type="evidence" value="ECO:0007669"/>
    <property type="project" value="UniProtKB-KW"/>
</dbReference>
<keyword evidence="3" id="KW-0547">Nucleotide-binding</keyword>
<dbReference type="SUPFAM" id="SSF48452">
    <property type="entry name" value="TPR-like"/>
    <property type="match status" value="1"/>
</dbReference>
<dbReference type="Pfam" id="PF07719">
    <property type="entry name" value="TPR_2"/>
    <property type="match status" value="1"/>
</dbReference>
<dbReference type="Gene3D" id="1.10.8.60">
    <property type="match status" value="1"/>
</dbReference>
<accession>A0AAT9G6S5</accession>
<keyword evidence="1 9" id="KW-0645">Protease</keyword>
<dbReference type="InterPro" id="IPR008269">
    <property type="entry name" value="Lon_proteolytic"/>
</dbReference>
<evidence type="ECO:0000313" key="11">
    <source>
        <dbReference type="EMBL" id="BFD45527.1"/>
    </source>
</evidence>
<dbReference type="Pfam" id="PF00004">
    <property type="entry name" value="AAA"/>
    <property type="match status" value="1"/>
</dbReference>
<dbReference type="Pfam" id="PF05362">
    <property type="entry name" value="Lon_C"/>
    <property type="match status" value="1"/>
</dbReference>
<evidence type="ECO:0000256" key="7">
    <source>
        <dbReference type="ARBA" id="ARBA00022840"/>
    </source>
</evidence>
<dbReference type="GO" id="GO:0004252">
    <property type="term" value="F:serine-type endopeptidase activity"/>
    <property type="evidence" value="ECO:0007669"/>
    <property type="project" value="UniProtKB-UniRule"/>
</dbReference>
<dbReference type="Pfam" id="PF22667">
    <property type="entry name" value="Lon_lid"/>
    <property type="match status" value="1"/>
</dbReference>
<dbReference type="InterPro" id="IPR027065">
    <property type="entry name" value="Lon_Prtase"/>
</dbReference>
<dbReference type="InterPro" id="IPR027417">
    <property type="entry name" value="P-loop_NTPase"/>
</dbReference>
<dbReference type="PANTHER" id="PTHR10046">
    <property type="entry name" value="ATP DEPENDENT LON PROTEASE FAMILY MEMBER"/>
    <property type="match status" value="1"/>
</dbReference>
<evidence type="ECO:0000256" key="8">
    <source>
        <dbReference type="PROSITE-ProRule" id="PRU00339"/>
    </source>
</evidence>
<keyword evidence="7" id="KW-0067">ATP-binding</keyword>
<reference evidence="11" key="1">
    <citation type="submission" date="2024-01" db="EMBL/GenBank/DDBJ databases">
        <title>Sequencing the genomes of a sandfly, Sergentomyia squamirostris, and its two endosymbionts.</title>
        <authorList>
            <person name="Itokawa K."/>
            <person name="Sanjoba C."/>
        </authorList>
    </citation>
    <scope>NUCLEOTIDE SEQUENCE</scope>
    <source>
        <strain evidence="11">RiSSQ</strain>
    </source>
</reference>
<dbReference type="Gene3D" id="3.40.50.300">
    <property type="entry name" value="P-loop containing nucleotide triphosphate hydrolases"/>
    <property type="match status" value="1"/>
</dbReference>
<protein>
    <recommendedName>
        <fullName evidence="9">endopeptidase La</fullName>
        <ecNumber evidence="9">3.4.21.53</ecNumber>
    </recommendedName>
</protein>
<dbReference type="SUPFAM" id="SSF52540">
    <property type="entry name" value="P-loop containing nucleoside triphosphate hydrolases"/>
    <property type="match status" value="1"/>
</dbReference>
<dbReference type="InterPro" id="IPR011990">
    <property type="entry name" value="TPR-like_helical_dom_sf"/>
</dbReference>